<dbReference type="EMBL" id="RWHX01000017">
    <property type="protein sequence ID" value="RSK81357.1"/>
    <property type="molecule type" value="Genomic_DNA"/>
</dbReference>
<reference evidence="1 3" key="1">
    <citation type="submission" date="2018-12" db="EMBL/GenBank/DDBJ databases">
        <title>Whole genome sequence of a Pandoraea apista isolate from a patient with cystic fibrosis.</title>
        <authorList>
            <person name="Kenna D.T."/>
            <person name="Turton J.F."/>
        </authorList>
    </citation>
    <scope>NUCLEOTIDE SEQUENCE [LARGE SCALE GENOMIC DNA]</scope>
    <source>
        <strain evidence="1 3">Pa13324</strain>
    </source>
</reference>
<accession>A0A0B5FA13</accession>
<organism evidence="2 4">
    <name type="scientific">Pandoraea apista</name>
    <dbReference type="NCBI Taxonomy" id="93218"/>
    <lineage>
        <taxon>Bacteria</taxon>
        <taxon>Pseudomonadati</taxon>
        <taxon>Pseudomonadota</taxon>
        <taxon>Betaproteobacteria</taxon>
        <taxon>Burkholderiales</taxon>
        <taxon>Burkholderiaceae</taxon>
        <taxon>Pandoraea</taxon>
    </lineage>
</organism>
<keyword evidence="3" id="KW-1185">Reference proteome</keyword>
<dbReference type="AlphaFoldDB" id="A0A0B5FA13"/>
<evidence type="ECO:0000313" key="4">
    <source>
        <dbReference type="Proteomes" id="UP000364291"/>
    </source>
</evidence>
<evidence type="ECO:0000313" key="1">
    <source>
        <dbReference type="EMBL" id="RSK81357.1"/>
    </source>
</evidence>
<proteinExistence type="predicted"/>
<dbReference type="RefSeq" id="WP_010808105.1">
    <property type="nucleotide sequence ID" value="NZ_CABPSX010000004.1"/>
</dbReference>
<protein>
    <recommendedName>
        <fullName evidence="5">Preprotein translocase subunit SecA</fullName>
    </recommendedName>
</protein>
<dbReference type="EMBL" id="CABPSX010000004">
    <property type="protein sequence ID" value="VVG71396.1"/>
    <property type="molecule type" value="Genomic_DNA"/>
</dbReference>
<sequence length="62" mass="7043">MLSHHEFATLMLVKDAPEQVEHNRPDLESLLESKLIEWEELASGEKSPRLTVQGKYVLQAVA</sequence>
<evidence type="ECO:0000313" key="2">
    <source>
        <dbReference type="EMBL" id="VVG71396.1"/>
    </source>
</evidence>
<evidence type="ECO:0000313" key="3">
    <source>
        <dbReference type="Proteomes" id="UP000270216"/>
    </source>
</evidence>
<dbReference type="KEGG" id="papi:SG18_21695"/>
<gene>
    <name evidence="1" type="ORF">EJE83_11615</name>
    <name evidence="2" type="ORF">PAP18089_02373</name>
</gene>
<dbReference type="Proteomes" id="UP000364291">
    <property type="component" value="Unassembled WGS sequence"/>
</dbReference>
<evidence type="ECO:0008006" key="5">
    <source>
        <dbReference type="Google" id="ProtNLM"/>
    </source>
</evidence>
<reference evidence="2 4" key="2">
    <citation type="submission" date="2019-08" db="EMBL/GenBank/DDBJ databases">
        <authorList>
            <person name="Peeters C."/>
        </authorList>
    </citation>
    <scope>NUCLEOTIDE SEQUENCE [LARGE SCALE GENOMIC DNA]</scope>
    <source>
        <strain evidence="2 4">LMG 18089</strain>
    </source>
</reference>
<dbReference type="OrthoDB" id="9034987at2"/>
<name>A0A0B5FA13_9BURK</name>
<dbReference type="GeneID" id="47015059"/>
<dbReference type="Proteomes" id="UP000270216">
    <property type="component" value="Unassembled WGS sequence"/>
</dbReference>